<keyword evidence="10" id="KW-0472">Membrane</keyword>
<dbReference type="InterPro" id="IPR018511">
    <property type="entry name" value="Hemolysin-typ_Ca-bd_CS"/>
</dbReference>
<feature type="region of interest" description="Disordered" evidence="13">
    <location>
        <begin position="535"/>
        <end position="557"/>
    </location>
</feature>
<dbReference type="InterPro" id="IPR038081">
    <property type="entry name" value="CalX-like_sf"/>
</dbReference>
<reference evidence="15 16" key="1">
    <citation type="submission" date="2019-03" db="EMBL/GenBank/DDBJ databases">
        <title>Genomic Encyclopedia of Type Strains, Phase IV (KMG-IV): sequencing the most valuable type-strain genomes for metagenomic binning, comparative biology and taxonomic classification.</title>
        <authorList>
            <person name="Goeker M."/>
        </authorList>
    </citation>
    <scope>NUCLEOTIDE SEQUENCE [LARGE SCALE GENOMIC DNA]</scope>
    <source>
        <strain evidence="15 16">DSM 104836</strain>
    </source>
</reference>
<evidence type="ECO:0000313" key="16">
    <source>
        <dbReference type="Proteomes" id="UP000295696"/>
    </source>
</evidence>
<dbReference type="PROSITE" id="PS51854">
    <property type="entry name" value="CSPG"/>
    <property type="match status" value="1"/>
</dbReference>
<keyword evidence="4" id="KW-0963">Cytoplasm</keyword>
<dbReference type="Pfam" id="PF00353">
    <property type="entry name" value="HemolysinCabind"/>
    <property type="match status" value="7"/>
</dbReference>
<dbReference type="SUPFAM" id="SSF141072">
    <property type="entry name" value="CalX-like"/>
    <property type="match status" value="1"/>
</dbReference>
<dbReference type="PROSITE" id="PS00330">
    <property type="entry name" value="HEMOLYSIN_CALCIUM"/>
    <property type="match status" value="2"/>
</dbReference>
<evidence type="ECO:0000313" key="15">
    <source>
        <dbReference type="EMBL" id="TCS64468.1"/>
    </source>
</evidence>
<dbReference type="GO" id="GO:0005509">
    <property type="term" value="F:calcium ion binding"/>
    <property type="evidence" value="ECO:0007669"/>
    <property type="project" value="InterPro"/>
</dbReference>
<dbReference type="GO" id="GO:0009653">
    <property type="term" value="P:anatomical structure morphogenesis"/>
    <property type="evidence" value="ECO:0007669"/>
    <property type="project" value="TreeGrafter"/>
</dbReference>
<dbReference type="Pfam" id="PF22544">
    <property type="entry name" value="HYDIN_VesB_CFA65-like_Ig"/>
    <property type="match status" value="1"/>
</dbReference>
<dbReference type="SUPFAM" id="SSF51120">
    <property type="entry name" value="beta-Roll"/>
    <property type="match status" value="4"/>
</dbReference>
<dbReference type="InterPro" id="IPR051561">
    <property type="entry name" value="FRAS1_ECM"/>
</dbReference>
<dbReference type="NCBIfam" id="TIGR01965">
    <property type="entry name" value="VCBS_repeat"/>
    <property type="match status" value="1"/>
</dbReference>
<dbReference type="Gene3D" id="2.150.10.10">
    <property type="entry name" value="Serralysin-like metalloprotease, C-terminal"/>
    <property type="match status" value="6"/>
</dbReference>
<accession>A0A4R3JEI0</accession>
<evidence type="ECO:0000256" key="5">
    <source>
        <dbReference type="ARBA" id="ARBA00022656"/>
    </source>
</evidence>
<dbReference type="RefSeq" id="WP_165907494.1">
    <property type="nucleotide sequence ID" value="NZ_SLZU01000005.1"/>
</dbReference>
<dbReference type="InterPro" id="IPR011049">
    <property type="entry name" value="Serralysin-like_metalloprot_C"/>
</dbReference>
<dbReference type="Gene3D" id="2.60.40.2030">
    <property type="match status" value="1"/>
</dbReference>
<dbReference type="InterPro" id="IPR001343">
    <property type="entry name" value="Hemolysn_Ca-bd"/>
</dbReference>
<sequence length="1940" mass="193430">MTTLSAGDIAIIGYTGEGQGGSADDSFAFVLLRDVDASTVINFTDSEYQNNVLNPNEGNVRWTSGGALSTGTVVTIAANSSTGVISATSGTAIFDSDSGFHGFSFALSTAGDQLIAYQGQAGSGETPIAALNTRPNGWDPTAALDGSDSQLPPGLTDGVNALHFVDSSIPDEYDNGYYNGPTTGTVDFLRTAINTASNWVGQNTAFATSPFATSFSVSSSLPPQDIAVLGGATEIPDGDITPTTADGTAFGAADVTGGTTSRSYTIANQGGDPLNISSIQITGAHASDFTVTASPVGAVGGSGNATLTIEFDPSAGGARTATVTIVSDDPDEGSYSFDVRGSGANPGSATTLSAGGVAFVGYNADGSDAFAFVLMADVTAGTVIKFTDGGWAGSTFRQGEGAVQWTAPSDISAGTVITYDSAADGGGLDWDVTDTAYFSGSFGIGTAGDQIIAYQGSADGAGSSITNIAALHYNADTFDTVYSDATGVSLLPTGLIDGDTAISFANGATEWDSGVWNPSSQPTEALLRQAINNENNWTGSDDPQTLPAGPYTPSGGPVEPDIELLGNAQPIASGDTTASWTDSTVFTPAAVGGGSVTVTYTVRNTGSDTLNIASIALSGDDSAAFAVSNLSSSSVAAGAAATFDVTFDPAQGGRHDATVTVVSDDPDEASYSFAIAGSGIATGGGTDLSAGGAAIVGYNSTGADNFAFVLLRDVVAGTELNFTDGGWTGSTYRAGEGAGRWVAPTDISAGTIIAYDDLLTNGGEDFFPVPGTYYLGSFGPSSAGDQIMLYQGEADATGTNLSNVFALHFEAAEFDTVYADITGSSLVPTGLTDGVNAISLGENPVVTVPEWENGVYSGPTNLSFTALLAAISDEANWTTSHSVTQTLPSGRMGNAPPSVDVNSGLAVTEGGGVTLTTAMLLATDLDGDTLTYTVTSLPAAGTLSLSGSALAVNDTFTQQDVTDGLVTWTDSGAGALATYDIGLSLSDGQSSLPVTVGVAVTLTDDAPLLSGLTPDISWVEDTTGFLNLSQLVYADEEDAVNTLTIDASTGTFQAIAADPAAGVSVSLVDTNTVTIQGTQAAINAYLDLNLIGPITYQSAADLSGDNADTLTFTGYDGANTTSLGTMSIDIASDPELTVSIASASVSEGLGTTTVTVTRDGDTTDALLVTLSSDDVSEATAPTTVLIAAGQASASFTVAAVDDLLIDGTQSVTITASAAGYDNGSDTLDVTDDDVLTATDDIFTFADTVTGAVNALDVLAANPTTIDIFAPLAATVTAVNGSAANVGATVTLASGNSVMLSASGQLTYTISADNEALPVGESSAETFTYQLNGASTATVTLRVNGIDNDDVFSATAGSDGFDGGVGINTITYEDALNGVTVDLSDSAQNAGAAAGDVLANFQVLIGSEFDDILSGTGNAEEINALDGNDVLVGRGAGDTLHGGDGYDWLSYADSSSGVAVNLGTGSASGGDAAGDSFTGIERIVGSAHADTLTGSAEDDLLRGGGGDDSLVGGDGRDHADYRGAGGAVQVDLNAGTATGAGGNDTLSGIEIVIGTSFDDTLTGNGDANVLRGGLGADTLSGAAGADWADYRTSAAPVSVNLDTGATAGGEAAGDELDSIENLLGSAGDDTLTGNSLVNVLRGGAGADVLTGTGNDWLDYRGSDAAVTVDLANNIFSGGDADGDVVTGIPNILGSENDDRLTGDSGDNLIRGGEGNDTMVGGAGLDWLDYRGAEAAITLDAGSLVAGGWAAGDSFSGFEGFIGSEFADAISGSGADEVIRGGAGADTLDGGLGVDWLDYRGINGPVTVSLTAGTGTDGDAAGDVLSGFENLIGTGFGDTLEGDSSNNMIRGGDGSDSISGLDGNDTLLGGGGNDTFIFGAGNDAIYGDQGVDVFDASGRASTDFSLVTNSATHVTLTDLGSGDVDEIYFVESIVFADTTILI</sequence>
<dbReference type="PANTHER" id="PTHR45739">
    <property type="entry name" value="MATRIX PROTEIN, PUTATIVE-RELATED"/>
    <property type="match status" value="1"/>
</dbReference>
<keyword evidence="9" id="KW-0969">Cilium</keyword>
<keyword evidence="16" id="KW-1185">Reference proteome</keyword>
<dbReference type="Pfam" id="PF16184">
    <property type="entry name" value="Cadherin_3"/>
    <property type="match status" value="1"/>
</dbReference>
<dbReference type="InterPro" id="IPR039005">
    <property type="entry name" value="CSPG_rpt"/>
</dbReference>
<dbReference type="GO" id="GO:0005576">
    <property type="term" value="C:extracellular region"/>
    <property type="evidence" value="ECO:0007669"/>
    <property type="project" value="InterPro"/>
</dbReference>
<evidence type="ECO:0000256" key="12">
    <source>
        <dbReference type="ARBA" id="ARBA00023273"/>
    </source>
</evidence>
<feature type="domain" description="HYDIN/VesB/CFA65-like Ig-like" evidence="14">
    <location>
        <begin position="593"/>
        <end position="668"/>
    </location>
</feature>
<evidence type="ECO:0000256" key="2">
    <source>
        <dbReference type="ARBA" id="ARBA00004370"/>
    </source>
</evidence>
<comment type="caution">
    <text evidence="15">The sequence shown here is derived from an EMBL/GenBank/DDBJ whole genome shotgun (WGS) entry which is preliminary data.</text>
</comment>
<dbReference type="InterPro" id="IPR003995">
    <property type="entry name" value="RTX_toxin_determinant-A"/>
</dbReference>
<keyword evidence="6" id="KW-0732">Signal</keyword>
<evidence type="ECO:0000259" key="14">
    <source>
        <dbReference type="Pfam" id="PF22544"/>
    </source>
</evidence>
<evidence type="ECO:0000256" key="3">
    <source>
        <dbReference type="ARBA" id="ARBA00004496"/>
    </source>
</evidence>
<evidence type="ECO:0000256" key="11">
    <source>
        <dbReference type="ARBA" id="ARBA00023180"/>
    </source>
</evidence>
<dbReference type="GO" id="GO:0016020">
    <property type="term" value="C:membrane"/>
    <property type="evidence" value="ECO:0007669"/>
    <property type="project" value="UniProtKB-SubCell"/>
</dbReference>
<evidence type="ECO:0000256" key="9">
    <source>
        <dbReference type="ARBA" id="ARBA00023069"/>
    </source>
</evidence>
<dbReference type="GO" id="GO:0005737">
    <property type="term" value="C:cytoplasm"/>
    <property type="evidence" value="ECO:0007669"/>
    <property type="project" value="UniProtKB-SubCell"/>
</dbReference>
<evidence type="ECO:0000256" key="8">
    <source>
        <dbReference type="ARBA" id="ARBA00023026"/>
    </source>
</evidence>
<keyword evidence="7" id="KW-0677">Repeat</keyword>
<dbReference type="InterPro" id="IPR010221">
    <property type="entry name" value="VCBS_dom"/>
</dbReference>
<name>A0A4R3JEI0_9RHOB</name>
<organism evidence="15 16">
    <name type="scientific">Primorskyibacter sedentarius</name>
    <dbReference type="NCBI Taxonomy" id="745311"/>
    <lineage>
        <taxon>Bacteria</taxon>
        <taxon>Pseudomonadati</taxon>
        <taxon>Pseudomonadota</taxon>
        <taxon>Alphaproteobacteria</taxon>
        <taxon>Rhodobacterales</taxon>
        <taxon>Roseobacteraceae</taxon>
        <taxon>Primorskyibacter</taxon>
    </lineage>
</organism>
<comment type="subcellular location">
    <subcellularLocation>
        <location evidence="1">Cell projection</location>
        <location evidence="1">Cilium</location>
    </subcellularLocation>
    <subcellularLocation>
        <location evidence="3">Cytoplasm</location>
    </subcellularLocation>
    <subcellularLocation>
        <location evidence="2">Membrane</location>
    </subcellularLocation>
</comment>
<dbReference type="NCBIfam" id="NF012200">
    <property type="entry name" value="choice_anch_D"/>
    <property type="match status" value="2"/>
</dbReference>
<evidence type="ECO:0000256" key="4">
    <source>
        <dbReference type="ARBA" id="ARBA00022490"/>
    </source>
</evidence>
<dbReference type="InterPro" id="IPR053879">
    <property type="entry name" value="HYDIN_VesB_CFA65-like_Ig"/>
</dbReference>
<evidence type="ECO:0000256" key="7">
    <source>
        <dbReference type="ARBA" id="ARBA00022737"/>
    </source>
</evidence>
<keyword evidence="12" id="KW-0966">Cell projection</keyword>
<proteinExistence type="predicted"/>
<dbReference type="InterPro" id="IPR013783">
    <property type="entry name" value="Ig-like_fold"/>
</dbReference>
<dbReference type="EMBL" id="SLZU01000005">
    <property type="protein sequence ID" value="TCS64468.1"/>
    <property type="molecule type" value="Genomic_DNA"/>
</dbReference>
<dbReference type="PRINTS" id="PR01488">
    <property type="entry name" value="RTXTOXINA"/>
</dbReference>
<dbReference type="PRINTS" id="PR00313">
    <property type="entry name" value="CABNDNGRPT"/>
</dbReference>
<gene>
    <name evidence="15" type="ORF">EDD52_10528</name>
</gene>
<keyword evidence="8" id="KW-0843">Virulence</keyword>
<dbReference type="Proteomes" id="UP000295696">
    <property type="component" value="Unassembled WGS sequence"/>
</dbReference>
<dbReference type="Gene3D" id="2.60.40.10">
    <property type="entry name" value="Immunoglobulins"/>
    <property type="match status" value="2"/>
</dbReference>
<dbReference type="GO" id="GO:0090729">
    <property type="term" value="F:toxin activity"/>
    <property type="evidence" value="ECO:0007669"/>
    <property type="project" value="UniProtKB-KW"/>
</dbReference>
<protein>
    <submittedName>
        <fullName evidence="15">Uncharacterized protein DUF1573</fullName>
    </submittedName>
</protein>
<evidence type="ECO:0000256" key="13">
    <source>
        <dbReference type="SAM" id="MobiDB-lite"/>
    </source>
</evidence>
<dbReference type="PANTHER" id="PTHR45739:SF8">
    <property type="entry name" value="FRAS1-RELATED EXTRACELLULAR MATRIX PROTEIN 1"/>
    <property type="match status" value="1"/>
</dbReference>
<evidence type="ECO:0000256" key="10">
    <source>
        <dbReference type="ARBA" id="ARBA00023136"/>
    </source>
</evidence>
<keyword evidence="5" id="KW-0800">Toxin</keyword>
<evidence type="ECO:0000256" key="1">
    <source>
        <dbReference type="ARBA" id="ARBA00004138"/>
    </source>
</evidence>
<keyword evidence="11" id="KW-0325">Glycoprotein</keyword>
<evidence type="ECO:0000256" key="6">
    <source>
        <dbReference type="ARBA" id="ARBA00022729"/>
    </source>
</evidence>